<dbReference type="GO" id="GO:0006281">
    <property type="term" value="P:DNA repair"/>
    <property type="evidence" value="ECO:0007669"/>
    <property type="project" value="UniProtKB-KW"/>
</dbReference>
<proteinExistence type="predicted"/>
<dbReference type="SUPFAM" id="SSF46767">
    <property type="entry name" value="Methylated DNA-protein cysteine methyltransferase, C-terminal domain"/>
    <property type="match status" value="1"/>
</dbReference>
<evidence type="ECO:0000256" key="2">
    <source>
        <dbReference type="ARBA" id="ARBA00022603"/>
    </source>
</evidence>
<dbReference type="EMBL" id="FOMJ01000007">
    <property type="protein sequence ID" value="SFD68962.1"/>
    <property type="molecule type" value="Genomic_DNA"/>
</dbReference>
<evidence type="ECO:0000313" key="8">
    <source>
        <dbReference type="EMBL" id="SFD68962.1"/>
    </source>
</evidence>
<organism evidence="8 9">
    <name type="scientific">Thiohalospira halophila DSM 15071</name>
    <dbReference type="NCBI Taxonomy" id="1123397"/>
    <lineage>
        <taxon>Bacteria</taxon>
        <taxon>Pseudomonadati</taxon>
        <taxon>Pseudomonadota</taxon>
        <taxon>Gammaproteobacteria</taxon>
        <taxon>Thiohalospirales</taxon>
        <taxon>Thiohalospiraceae</taxon>
        <taxon>Thiohalospira</taxon>
    </lineage>
</organism>
<dbReference type="PANTHER" id="PTHR10815:SF13">
    <property type="entry name" value="METHYLATED-DNA--PROTEIN-CYSTEINE METHYLTRANSFERASE"/>
    <property type="match status" value="1"/>
</dbReference>
<keyword evidence="5" id="KW-0234">DNA repair</keyword>
<evidence type="ECO:0000256" key="4">
    <source>
        <dbReference type="ARBA" id="ARBA00022763"/>
    </source>
</evidence>
<dbReference type="Proteomes" id="UP000198611">
    <property type="component" value="Unassembled WGS sequence"/>
</dbReference>
<dbReference type="InterPro" id="IPR036217">
    <property type="entry name" value="MethylDNA_cys_MeTrfase_DNAb"/>
</dbReference>
<keyword evidence="3 8" id="KW-0808">Transferase</keyword>
<dbReference type="GO" id="GO:0032259">
    <property type="term" value="P:methylation"/>
    <property type="evidence" value="ECO:0007669"/>
    <property type="project" value="UniProtKB-KW"/>
</dbReference>
<dbReference type="InterPro" id="IPR001497">
    <property type="entry name" value="MethylDNA_cys_MeTrfase_AS"/>
</dbReference>
<dbReference type="GO" id="GO:0003908">
    <property type="term" value="F:methylated-DNA-[protein]-cysteine S-methyltransferase activity"/>
    <property type="evidence" value="ECO:0007669"/>
    <property type="project" value="UniProtKB-EC"/>
</dbReference>
<dbReference type="Gene3D" id="1.10.10.10">
    <property type="entry name" value="Winged helix-like DNA-binding domain superfamily/Winged helix DNA-binding domain"/>
    <property type="match status" value="1"/>
</dbReference>
<dbReference type="InterPro" id="IPR014048">
    <property type="entry name" value="MethylDNA_cys_MeTrfase_DNA-bd"/>
</dbReference>
<dbReference type="Pfam" id="PF01035">
    <property type="entry name" value="DNA_binding_1"/>
    <property type="match status" value="1"/>
</dbReference>
<evidence type="ECO:0000256" key="1">
    <source>
        <dbReference type="ARBA" id="ARBA00001286"/>
    </source>
</evidence>
<feature type="domain" description="Methylated-DNA-[protein]-cysteine S-methyltransferase DNA binding" evidence="7">
    <location>
        <begin position="78"/>
        <end position="159"/>
    </location>
</feature>
<dbReference type="CDD" id="cd06445">
    <property type="entry name" value="ATase"/>
    <property type="match status" value="1"/>
</dbReference>
<evidence type="ECO:0000256" key="5">
    <source>
        <dbReference type="ARBA" id="ARBA00023204"/>
    </source>
</evidence>
<dbReference type="PANTHER" id="PTHR10815">
    <property type="entry name" value="METHYLATED-DNA--PROTEIN-CYSTEINE METHYLTRANSFERASE"/>
    <property type="match status" value="1"/>
</dbReference>
<dbReference type="PROSITE" id="PS00374">
    <property type="entry name" value="MGMT"/>
    <property type="match status" value="1"/>
</dbReference>
<evidence type="ECO:0000313" key="9">
    <source>
        <dbReference type="Proteomes" id="UP000198611"/>
    </source>
</evidence>
<keyword evidence="4" id="KW-0227">DNA damage</keyword>
<reference evidence="8 9" key="1">
    <citation type="submission" date="2016-10" db="EMBL/GenBank/DDBJ databases">
        <authorList>
            <person name="de Groot N.N."/>
        </authorList>
    </citation>
    <scope>NUCLEOTIDE SEQUENCE [LARGE SCALE GENOMIC DNA]</scope>
    <source>
        <strain evidence="8 9">HL3</strain>
    </source>
</reference>
<keyword evidence="9" id="KW-1185">Reference proteome</keyword>
<accession>A0A1I1UDP7</accession>
<comment type="catalytic activity">
    <reaction evidence="1">
        <text>a 4-O-methyl-thymidine in DNA + L-cysteinyl-[protein] = a thymidine in DNA + S-methyl-L-cysteinyl-[protein]</text>
        <dbReference type="Rhea" id="RHEA:53428"/>
        <dbReference type="Rhea" id="RHEA-COMP:10131"/>
        <dbReference type="Rhea" id="RHEA-COMP:10132"/>
        <dbReference type="Rhea" id="RHEA-COMP:13555"/>
        <dbReference type="Rhea" id="RHEA-COMP:13556"/>
        <dbReference type="ChEBI" id="CHEBI:29950"/>
        <dbReference type="ChEBI" id="CHEBI:82612"/>
        <dbReference type="ChEBI" id="CHEBI:137386"/>
        <dbReference type="ChEBI" id="CHEBI:137387"/>
        <dbReference type="EC" id="2.1.1.63"/>
    </reaction>
</comment>
<name>A0A1I1UDP7_9GAMM</name>
<dbReference type="NCBIfam" id="TIGR00589">
    <property type="entry name" value="ogt"/>
    <property type="match status" value="1"/>
</dbReference>
<evidence type="ECO:0000256" key="6">
    <source>
        <dbReference type="ARBA" id="ARBA00049348"/>
    </source>
</evidence>
<keyword evidence="2 8" id="KW-0489">Methyltransferase</keyword>
<dbReference type="RefSeq" id="WP_240308107.1">
    <property type="nucleotide sequence ID" value="NZ_FOMJ01000007.1"/>
</dbReference>
<dbReference type="AlphaFoldDB" id="A0A1I1UDP7"/>
<sequence length="164" mass="16947">MGSESASRLVGPAHARLRLTIEARGGQLERVRLLPAEGAEAEEAGTGLAAEVGDRLVADPGGAGRGFPDWPLAPPRTPFQGRLRATLQALHPGQTVSYRDLATTLGSAPRAVAMAARANPFPLIVPCHRVVAVDGPGGYAGASEGPLAAFKAWLLEEEAARGVD</sequence>
<dbReference type="STRING" id="1123397.SAMN05660831_02121"/>
<evidence type="ECO:0000259" key="7">
    <source>
        <dbReference type="Pfam" id="PF01035"/>
    </source>
</evidence>
<dbReference type="InterPro" id="IPR036388">
    <property type="entry name" value="WH-like_DNA-bd_sf"/>
</dbReference>
<evidence type="ECO:0000256" key="3">
    <source>
        <dbReference type="ARBA" id="ARBA00022679"/>
    </source>
</evidence>
<protein>
    <submittedName>
        <fullName evidence="8">Methylated-DNA-[protein]-cysteine S-methyltransferase</fullName>
    </submittedName>
</protein>
<gene>
    <name evidence="8" type="ORF">SAMN05660831_02121</name>
</gene>
<comment type="catalytic activity">
    <reaction evidence="6">
        <text>a 6-O-methyl-2'-deoxyguanosine in DNA + L-cysteinyl-[protein] = S-methyl-L-cysteinyl-[protein] + a 2'-deoxyguanosine in DNA</text>
        <dbReference type="Rhea" id="RHEA:24000"/>
        <dbReference type="Rhea" id="RHEA-COMP:10131"/>
        <dbReference type="Rhea" id="RHEA-COMP:10132"/>
        <dbReference type="Rhea" id="RHEA-COMP:11367"/>
        <dbReference type="Rhea" id="RHEA-COMP:11368"/>
        <dbReference type="ChEBI" id="CHEBI:29950"/>
        <dbReference type="ChEBI" id="CHEBI:82612"/>
        <dbReference type="ChEBI" id="CHEBI:85445"/>
        <dbReference type="ChEBI" id="CHEBI:85448"/>
        <dbReference type="EC" id="2.1.1.63"/>
    </reaction>
</comment>